<keyword evidence="2 6" id="KW-0963">Cytoplasm</keyword>
<dbReference type="EMBL" id="ARYM01000002">
    <property type="protein sequence ID" value="KDA00216.1"/>
    <property type="molecule type" value="Genomic_DNA"/>
</dbReference>
<name>A0A062VPK3_9PROT</name>
<dbReference type="SUPFAM" id="SSF52096">
    <property type="entry name" value="ClpP/crotonase"/>
    <property type="match status" value="1"/>
</dbReference>
<evidence type="ECO:0000256" key="4">
    <source>
        <dbReference type="ARBA" id="ARBA00022801"/>
    </source>
</evidence>
<comment type="subunit">
    <text evidence="6">Fourteen ClpP subunits assemble into 2 heptameric rings which stack back to back to give a disk-like structure with a central cavity, resembling the structure of eukaryotic proteasomes.</text>
</comment>
<dbReference type="RefSeq" id="WP_035593989.1">
    <property type="nucleotide sequence ID" value="NZ_ARYM01000002.1"/>
</dbReference>
<evidence type="ECO:0000256" key="7">
    <source>
        <dbReference type="RuleBase" id="RU003567"/>
    </source>
</evidence>
<dbReference type="InterPro" id="IPR029045">
    <property type="entry name" value="ClpP/crotonase-like_dom_sf"/>
</dbReference>
<keyword evidence="5 6" id="KW-0720">Serine protease</keyword>
<keyword evidence="4 6" id="KW-0378">Hydrolase</keyword>
<comment type="subcellular location">
    <subcellularLocation>
        <location evidence="6">Cytoplasm</location>
    </subcellularLocation>
</comment>
<dbReference type="PANTHER" id="PTHR10381">
    <property type="entry name" value="ATP-DEPENDENT CLP PROTEASE PROTEOLYTIC SUBUNIT"/>
    <property type="match status" value="1"/>
</dbReference>
<accession>A0A062VPK3</accession>
<dbReference type="GO" id="GO:0004252">
    <property type="term" value="F:serine-type endopeptidase activity"/>
    <property type="evidence" value="ECO:0007669"/>
    <property type="project" value="UniProtKB-UniRule"/>
</dbReference>
<dbReference type="NCBIfam" id="NF009205">
    <property type="entry name" value="PRK12553.1"/>
    <property type="match status" value="1"/>
</dbReference>
<dbReference type="PRINTS" id="PR00127">
    <property type="entry name" value="CLPPROTEASEP"/>
</dbReference>
<dbReference type="InterPro" id="IPR001907">
    <property type="entry name" value="ClpP"/>
</dbReference>
<dbReference type="PANTHER" id="PTHR10381:SF70">
    <property type="entry name" value="ATP-DEPENDENT CLP PROTEASE PROTEOLYTIC SUBUNIT"/>
    <property type="match status" value="1"/>
</dbReference>
<dbReference type="InterPro" id="IPR023562">
    <property type="entry name" value="ClpP/TepA"/>
</dbReference>
<gene>
    <name evidence="6" type="primary">clpP</name>
    <name evidence="8" type="ORF">HPO_02342</name>
</gene>
<evidence type="ECO:0000256" key="1">
    <source>
        <dbReference type="ARBA" id="ARBA00007039"/>
    </source>
</evidence>
<evidence type="ECO:0000313" key="8">
    <source>
        <dbReference type="EMBL" id="KDA00216.1"/>
    </source>
</evidence>
<dbReference type="STRING" id="1280954.HPO_02342"/>
<dbReference type="Gene3D" id="3.90.226.10">
    <property type="entry name" value="2-enoyl-CoA Hydratase, Chain A, domain 1"/>
    <property type="match status" value="1"/>
</dbReference>
<evidence type="ECO:0000313" key="9">
    <source>
        <dbReference type="Proteomes" id="UP000027100"/>
    </source>
</evidence>
<comment type="similarity">
    <text evidence="1 6 7">Belongs to the peptidase S14 family.</text>
</comment>
<protein>
    <recommendedName>
        <fullName evidence="6 7">ATP-dependent Clp protease proteolytic subunit</fullName>
        <ecNumber evidence="6">3.4.21.92</ecNumber>
    </recommendedName>
    <alternativeName>
        <fullName evidence="6">Endopeptidase Clp</fullName>
    </alternativeName>
</protein>
<sequence>MTPFRLDDEDEKEATPVANPAALVENALFKSRTILLTGGIDFKQARMVCERMLALSAESDDPILLILSSPGGHVESGDMIHDMIKFVTAPVKVLGSGWVASAGALIYAAAQKENRYSLPNTRYLLHEPRGGVGGQATDVEIQAREIIKMRERLNKIFAEATGKPLEQIKKDTDRDFWMSAQEAVDYGLVNKIIRNRREIS</sequence>
<dbReference type="EC" id="3.4.21.92" evidence="6"/>
<dbReference type="Proteomes" id="UP000027100">
    <property type="component" value="Unassembled WGS sequence"/>
</dbReference>
<dbReference type="GO" id="GO:0005737">
    <property type="term" value="C:cytoplasm"/>
    <property type="evidence" value="ECO:0007669"/>
    <property type="project" value="UniProtKB-SubCell"/>
</dbReference>
<comment type="caution">
    <text evidence="8">The sequence shown here is derived from an EMBL/GenBank/DDBJ whole genome shotgun (WGS) entry which is preliminary data.</text>
</comment>
<dbReference type="GO" id="GO:0006515">
    <property type="term" value="P:protein quality control for misfolded or incompletely synthesized proteins"/>
    <property type="evidence" value="ECO:0007669"/>
    <property type="project" value="TreeGrafter"/>
</dbReference>
<dbReference type="AlphaFoldDB" id="A0A062VPK3"/>
<proteinExistence type="inferred from homology"/>
<feature type="active site" description="Nucleophile" evidence="6">
    <location>
        <position position="101"/>
    </location>
</feature>
<evidence type="ECO:0000256" key="6">
    <source>
        <dbReference type="HAMAP-Rule" id="MF_00444"/>
    </source>
</evidence>
<dbReference type="GO" id="GO:0004176">
    <property type="term" value="F:ATP-dependent peptidase activity"/>
    <property type="evidence" value="ECO:0007669"/>
    <property type="project" value="InterPro"/>
</dbReference>
<evidence type="ECO:0000256" key="3">
    <source>
        <dbReference type="ARBA" id="ARBA00022670"/>
    </source>
</evidence>
<dbReference type="GO" id="GO:0051117">
    <property type="term" value="F:ATPase binding"/>
    <property type="evidence" value="ECO:0007669"/>
    <property type="project" value="TreeGrafter"/>
</dbReference>
<feature type="active site" evidence="6">
    <location>
        <position position="126"/>
    </location>
</feature>
<dbReference type="HAMAP" id="MF_00444">
    <property type="entry name" value="ClpP"/>
    <property type="match status" value="1"/>
</dbReference>
<keyword evidence="9" id="KW-1185">Reference proteome</keyword>
<dbReference type="Pfam" id="PF00574">
    <property type="entry name" value="CLP_protease"/>
    <property type="match status" value="1"/>
</dbReference>
<dbReference type="CDD" id="cd07017">
    <property type="entry name" value="S14_ClpP_2"/>
    <property type="match status" value="1"/>
</dbReference>
<dbReference type="GO" id="GO:0009368">
    <property type="term" value="C:endopeptidase Clp complex"/>
    <property type="evidence" value="ECO:0007669"/>
    <property type="project" value="TreeGrafter"/>
</dbReference>
<dbReference type="eggNOG" id="COG0740">
    <property type="taxonomic scope" value="Bacteria"/>
</dbReference>
<evidence type="ECO:0000256" key="2">
    <source>
        <dbReference type="ARBA" id="ARBA00022490"/>
    </source>
</evidence>
<keyword evidence="3 6" id="KW-0645">Protease</keyword>
<comment type="function">
    <text evidence="6">Cleaves peptides in various proteins in a process that requires ATP hydrolysis. Has a chymotrypsin-like activity. Plays a major role in the degradation of misfolded proteins.</text>
</comment>
<dbReference type="PATRIC" id="fig|1280954.3.peg.480"/>
<comment type="catalytic activity">
    <reaction evidence="6">
        <text>Hydrolysis of proteins to small peptides in the presence of ATP and magnesium. alpha-casein is the usual test substrate. In the absence of ATP, only oligopeptides shorter than five residues are hydrolyzed (such as succinyl-Leu-Tyr-|-NHMec, and Leu-Tyr-Leu-|-Tyr-Trp, in which cleavage of the -Tyr-|-Leu- and -Tyr-|-Trp bonds also occurs).</text>
        <dbReference type="EC" id="3.4.21.92"/>
    </reaction>
</comment>
<dbReference type="OrthoDB" id="9802800at2"/>
<evidence type="ECO:0000256" key="5">
    <source>
        <dbReference type="ARBA" id="ARBA00022825"/>
    </source>
</evidence>
<organism evidence="8 9">
    <name type="scientific">Hyphomonas polymorpha PS728</name>
    <dbReference type="NCBI Taxonomy" id="1280954"/>
    <lineage>
        <taxon>Bacteria</taxon>
        <taxon>Pseudomonadati</taxon>
        <taxon>Pseudomonadota</taxon>
        <taxon>Alphaproteobacteria</taxon>
        <taxon>Hyphomonadales</taxon>
        <taxon>Hyphomonadaceae</taxon>
        <taxon>Hyphomonas</taxon>
    </lineage>
</organism>
<reference evidence="8 9" key="1">
    <citation type="journal article" date="2014" name="Antonie Van Leeuwenhoek">
        <title>Hyphomonas beringensis sp. nov. and Hyphomonas chukchiensis sp. nov., isolated from surface seawater of the Bering Sea and Chukchi Sea.</title>
        <authorList>
            <person name="Li C."/>
            <person name="Lai Q."/>
            <person name="Li G."/>
            <person name="Dong C."/>
            <person name="Wang J."/>
            <person name="Liao Y."/>
            <person name="Shao Z."/>
        </authorList>
    </citation>
    <scope>NUCLEOTIDE SEQUENCE [LARGE SCALE GENOMIC DNA]</scope>
    <source>
        <strain evidence="8 9">PS728</strain>
    </source>
</reference>